<comment type="caution">
    <text evidence="2">The sequence shown here is derived from an EMBL/GenBank/DDBJ whole genome shotgun (WGS) entry which is preliminary data.</text>
</comment>
<dbReference type="PANTHER" id="PTHR35007">
    <property type="entry name" value="INTEGRAL MEMBRANE PROTEIN-RELATED"/>
    <property type="match status" value="1"/>
</dbReference>
<evidence type="ECO:0008006" key="4">
    <source>
        <dbReference type="Google" id="ProtNLM"/>
    </source>
</evidence>
<dbReference type="EMBL" id="AGYR01000040">
    <property type="protein sequence ID" value="ENZ12143.1"/>
    <property type="molecule type" value="Genomic_DNA"/>
</dbReference>
<organism evidence="2 3">
    <name type="scientific">[Clostridium] clostridioforme 90A8</name>
    <dbReference type="NCBI Taxonomy" id="999408"/>
    <lineage>
        <taxon>Bacteria</taxon>
        <taxon>Bacillati</taxon>
        <taxon>Bacillota</taxon>
        <taxon>Clostridia</taxon>
        <taxon>Lachnospirales</taxon>
        <taxon>Lachnospiraceae</taxon>
        <taxon>Enterocloster</taxon>
    </lineage>
</organism>
<name>A0A0E2HKP2_9FIRM</name>
<proteinExistence type="predicted"/>
<dbReference type="AlphaFoldDB" id="A0A0E2HKP2"/>
<dbReference type="HOGENOM" id="CLU_044047_0_0_9"/>
<accession>A0A0E2HKP2</accession>
<dbReference type="PATRIC" id="fig|999408.3.peg.4040"/>
<feature type="transmembrane region" description="Helical" evidence="1">
    <location>
        <begin position="402"/>
        <end position="423"/>
    </location>
</feature>
<feature type="transmembrane region" description="Helical" evidence="1">
    <location>
        <begin position="241"/>
        <end position="258"/>
    </location>
</feature>
<gene>
    <name evidence="2" type="ORF">HMPREF1090_03772</name>
</gene>
<dbReference type="PANTHER" id="PTHR35007:SF2">
    <property type="entry name" value="PILUS ASSEMBLE PROTEIN"/>
    <property type="match status" value="1"/>
</dbReference>
<evidence type="ECO:0000313" key="2">
    <source>
        <dbReference type="EMBL" id="ENZ12143.1"/>
    </source>
</evidence>
<keyword evidence="1" id="KW-0812">Transmembrane</keyword>
<keyword evidence="1" id="KW-0472">Membrane</keyword>
<evidence type="ECO:0000313" key="3">
    <source>
        <dbReference type="Proteomes" id="UP000013085"/>
    </source>
</evidence>
<dbReference type="RefSeq" id="WP_002593835.1">
    <property type="nucleotide sequence ID" value="NZ_KB850980.1"/>
</dbReference>
<evidence type="ECO:0000256" key="1">
    <source>
        <dbReference type="SAM" id="Phobius"/>
    </source>
</evidence>
<keyword evidence="1" id="KW-1133">Transmembrane helix</keyword>
<sequence length="426" mass="48621">MERTIRIRNRPGGRLWARIGRKQIICLAAGLFLGMAAQLWQRTDSGLLEGNTLARGSYGQGNQTYSLMVEGLEEKAVPVEMVLSERVYTKQEALKAYEAVMEQLPKLILGNNPSLEDVRQDLNLLTYLDSYGIRLRWESDEPELLDSFGELHVHEMKQRGIDEQGIRINLHVRMTEGKWPEEYELSVCVKPPVLTEQEQTEAAFAEFLKKEDELQSTTAYMKLPKEYQGRSLQYSLPEESVFVPVMGLGAAGAVLCFLKDRAGLQNRAEARKRQLALDYPEVLSRLTIFLGAGMSIRTAWDKIALEYNMMVEQGRRRKRYVYEEMYETSCRMKGGVPEGSAFEEFGRRCGLQSYMKLGGLLEQNRKNGSKNLKNLLRTEMTDAFEQRKHQARRLGEEAGTKLLLPLFILLSVVMVMIAVPALMEFK</sequence>
<dbReference type="Proteomes" id="UP000013085">
    <property type="component" value="Unassembled WGS sequence"/>
</dbReference>
<reference evidence="2 3" key="1">
    <citation type="submission" date="2013-01" db="EMBL/GenBank/DDBJ databases">
        <title>The Genome Sequence of Clostridium clostridioforme 90A8.</title>
        <authorList>
            <consortium name="The Broad Institute Genome Sequencing Platform"/>
            <person name="Earl A."/>
            <person name="Ward D."/>
            <person name="Feldgarden M."/>
            <person name="Gevers D."/>
            <person name="Courvalin P."/>
            <person name="Lambert T."/>
            <person name="Walker B."/>
            <person name="Young S.K."/>
            <person name="Zeng Q."/>
            <person name="Gargeya S."/>
            <person name="Fitzgerald M."/>
            <person name="Haas B."/>
            <person name="Abouelleil A."/>
            <person name="Alvarado L."/>
            <person name="Arachchi H.M."/>
            <person name="Berlin A.M."/>
            <person name="Chapman S.B."/>
            <person name="Dewar J."/>
            <person name="Goldberg J."/>
            <person name="Griggs A."/>
            <person name="Gujja S."/>
            <person name="Hansen M."/>
            <person name="Howarth C."/>
            <person name="Imamovic A."/>
            <person name="Larimer J."/>
            <person name="McCowan C."/>
            <person name="Murphy C."/>
            <person name="Neiman D."/>
            <person name="Pearson M."/>
            <person name="Priest M."/>
            <person name="Roberts A."/>
            <person name="Saif S."/>
            <person name="Shea T."/>
            <person name="Sisk P."/>
            <person name="Sykes S."/>
            <person name="Wortman J."/>
            <person name="Nusbaum C."/>
            <person name="Birren B."/>
        </authorList>
    </citation>
    <scope>NUCLEOTIDE SEQUENCE [LARGE SCALE GENOMIC DNA]</scope>
    <source>
        <strain evidence="2 3">90A8</strain>
    </source>
</reference>
<protein>
    <recommendedName>
        <fullName evidence="4">Type II secretion system protein GspF domain-containing protein</fullName>
    </recommendedName>
</protein>